<gene>
    <name evidence="1" type="ORF">METZ01_LOCUS362450</name>
</gene>
<reference evidence="1" key="1">
    <citation type="submission" date="2018-05" db="EMBL/GenBank/DDBJ databases">
        <authorList>
            <person name="Lanie J.A."/>
            <person name="Ng W.-L."/>
            <person name="Kazmierczak K.M."/>
            <person name="Andrzejewski T.M."/>
            <person name="Davidsen T.M."/>
            <person name="Wayne K.J."/>
            <person name="Tettelin H."/>
            <person name="Glass J.I."/>
            <person name="Rusch D."/>
            <person name="Podicherti R."/>
            <person name="Tsui H.-C.T."/>
            <person name="Winkler M.E."/>
        </authorList>
    </citation>
    <scope>NUCLEOTIDE SEQUENCE</scope>
</reference>
<evidence type="ECO:0000313" key="1">
    <source>
        <dbReference type="EMBL" id="SVD09596.1"/>
    </source>
</evidence>
<proteinExistence type="predicted"/>
<feature type="non-terminal residue" evidence="1">
    <location>
        <position position="207"/>
    </location>
</feature>
<organism evidence="1">
    <name type="scientific">marine metagenome</name>
    <dbReference type="NCBI Taxonomy" id="408172"/>
    <lineage>
        <taxon>unclassified sequences</taxon>
        <taxon>metagenomes</taxon>
        <taxon>ecological metagenomes</taxon>
    </lineage>
</organism>
<sequence length="207" mass="24331">MSLIVFDDSKIDEIKKRNIKDSEEQPFDVVEASKESKGGSELLYARVKERVPKDAWDYFQVILSRVRKLEDKPRILWFQDTSQDPEVQFLKKKEERDKFERFVFPSDWSLEKYNLDLGVEYEKSVVLKNAIEPIPAHAKPKKGPIRLAYISTPHRGLDVLVAAFRAAKFENVELDIYSSFKIYGWDKQDEDFEPLYNACRETPNINY</sequence>
<name>A0A382SIA2_9ZZZZ</name>
<dbReference type="EMBL" id="UINC01129305">
    <property type="protein sequence ID" value="SVD09596.1"/>
    <property type="molecule type" value="Genomic_DNA"/>
</dbReference>
<protein>
    <submittedName>
        <fullName evidence="1">Uncharacterized protein</fullName>
    </submittedName>
</protein>
<accession>A0A382SIA2</accession>
<dbReference type="AlphaFoldDB" id="A0A382SIA2"/>
<dbReference type="SUPFAM" id="SSF53756">
    <property type="entry name" value="UDP-Glycosyltransferase/glycogen phosphorylase"/>
    <property type="match status" value="1"/>
</dbReference>